<dbReference type="InterPro" id="IPR001245">
    <property type="entry name" value="Ser-Thr/Tyr_kinase_cat_dom"/>
</dbReference>
<dbReference type="PANTHER" id="PTHR45621">
    <property type="entry name" value="OS01G0588500 PROTEIN-RELATED"/>
    <property type="match status" value="1"/>
</dbReference>
<dbReference type="Gene3D" id="1.10.510.10">
    <property type="entry name" value="Transferase(Phosphotransferase) domain 1"/>
    <property type="match status" value="1"/>
</dbReference>
<keyword evidence="8" id="KW-0418">Kinase</keyword>
<dbReference type="GO" id="GO:0004674">
    <property type="term" value="F:protein serine/threonine kinase activity"/>
    <property type="evidence" value="ECO:0007669"/>
    <property type="project" value="UniProtKB-KW"/>
</dbReference>
<feature type="binding site" evidence="12">
    <location>
        <position position="90"/>
    </location>
    <ligand>
        <name>ATP</name>
        <dbReference type="ChEBI" id="CHEBI:30616"/>
    </ligand>
</feature>
<evidence type="ECO:0000256" key="2">
    <source>
        <dbReference type="ARBA" id="ARBA00008684"/>
    </source>
</evidence>
<dbReference type="Gene3D" id="3.30.200.20">
    <property type="entry name" value="Phosphorylase Kinase, domain 1"/>
    <property type="match status" value="1"/>
</dbReference>
<dbReference type="EMBL" id="BPVZ01000012">
    <property type="protein sequence ID" value="GKU98160.1"/>
    <property type="molecule type" value="Genomic_DNA"/>
</dbReference>
<dbReference type="GO" id="GO:0005886">
    <property type="term" value="C:plasma membrane"/>
    <property type="evidence" value="ECO:0007669"/>
    <property type="project" value="UniProtKB-SubCell"/>
</dbReference>
<evidence type="ECO:0000256" key="7">
    <source>
        <dbReference type="ARBA" id="ARBA00022741"/>
    </source>
</evidence>
<keyword evidence="4" id="KW-1003">Cell membrane</keyword>
<dbReference type="PROSITE" id="PS00108">
    <property type="entry name" value="PROTEIN_KINASE_ST"/>
    <property type="match status" value="1"/>
</dbReference>
<evidence type="ECO:0000256" key="10">
    <source>
        <dbReference type="ARBA" id="ARBA00023136"/>
    </source>
</evidence>
<keyword evidence="9 12" id="KW-0067">ATP-binding</keyword>
<dbReference type="PROSITE" id="PS00107">
    <property type="entry name" value="PROTEIN_KINASE_ATP"/>
    <property type="match status" value="1"/>
</dbReference>
<accession>A0AAV5IGB6</accession>
<comment type="caution">
    <text evidence="16">The sequence shown here is derived from an EMBL/GenBank/DDBJ whole genome shotgun (WGS) entry which is preliminary data.</text>
</comment>
<evidence type="ECO:0000256" key="8">
    <source>
        <dbReference type="ARBA" id="ARBA00022777"/>
    </source>
</evidence>
<comment type="subcellular location">
    <subcellularLocation>
        <location evidence="1">Cell membrane</location>
    </subcellularLocation>
</comment>
<dbReference type="InterPro" id="IPR008271">
    <property type="entry name" value="Ser/Thr_kinase_AS"/>
</dbReference>
<dbReference type="PROSITE" id="PS50011">
    <property type="entry name" value="PROTEIN_KINASE_DOM"/>
    <property type="match status" value="1"/>
</dbReference>
<dbReference type="CDD" id="cd14066">
    <property type="entry name" value="STKc_IRAK"/>
    <property type="match status" value="1"/>
</dbReference>
<evidence type="ECO:0000259" key="15">
    <source>
        <dbReference type="PROSITE" id="PS50011"/>
    </source>
</evidence>
<dbReference type="InterPro" id="IPR000719">
    <property type="entry name" value="Prot_kinase_dom"/>
</dbReference>
<evidence type="ECO:0000256" key="13">
    <source>
        <dbReference type="RuleBase" id="RU000304"/>
    </source>
</evidence>
<evidence type="ECO:0000256" key="9">
    <source>
        <dbReference type="ARBA" id="ARBA00022840"/>
    </source>
</evidence>
<evidence type="ECO:0000256" key="5">
    <source>
        <dbReference type="ARBA" id="ARBA00022527"/>
    </source>
</evidence>
<dbReference type="AlphaFoldDB" id="A0AAV5IGB6"/>
<comment type="similarity">
    <text evidence="2">Belongs to the protein kinase superfamily. Ser/Thr protein kinase family.</text>
</comment>
<evidence type="ECO:0000313" key="16">
    <source>
        <dbReference type="EMBL" id="GKU98160.1"/>
    </source>
</evidence>
<dbReference type="GO" id="GO:0005524">
    <property type="term" value="F:ATP binding"/>
    <property type="evidence" value="ECO:0007669"/>
    <property type="project" value="UniProtKB-UniRule"/>
</dbReference>
<reference evidence="16 17" key="1">
    <citation type="journal article" date="2021" name="Commun. Biol.">
        <title>The genome of Shorea leprosula (Dipterocarpaceae) highlights the ecological relevance of drought in aseasonal tropical rainforests.</title>
        <authorList>
            <person name="Ng K.K.S."/>
            <person name="Kobayashi M.J."/>
            <person name="Fawcett J.A."/>
            <person name="Hatakeyama M."/>
            <person name="Paape T."/>
            <person name="Ng C.H."/>
            <person name="Ang C.C."/>
            <person name="Tnah L.H."/>
            <person name="Lee C.T."/>
            <person name="Nishiyama T."/>
            <person name="Sese J."/>
            <person name="O'Brien M.J."/>
            <person name="Copetti D."/>
            <person name="Mohd Noor M.I."/>
            <person name="Ong R.C."/>
            <person name="Putra M."/>
            <person name="Sireger I.Z."/>
            <person name="Indrioko S."/>
            <person name="Kosugi Y."/>
            <person name="Izuno A."/>
            <person name="Isagi Y."/>
            <person name="Lee S.L."/>
            <person name="Shimizu K.K."/>
        </authorList>
    </citation>
    <scope>NUCLEOTIDE SEQUENCE [LARGE SCALE GENOMIC DNA]</scope>
    <source>
        <strain evidence="16">214</strain>
    </source>
</reference>
<sequence length="379" mass="42147">MGNFCATPVDNDHSQYSSAKLRRPELLNGEIVTPKLRKFKLEELREATGNFEPAAVLGDGGFGTVFKGWIDENTFEPSKAGVGMPVAIKKSNPNSPQGLKEWQAEINFLGKFSHPNLVKLLGYCRAREENQFFLVYEFMEKGSLESHLFRRGVEPLPWEIRLKIAMGAAQGLAFLHTSEKSVIYRDFKASNILLDQSYNAKLSDFGLAKMGPINGKSHVTTQCMGTYGYAAPEYISTGHLYIKSDVYGFGIVLLELLTGMRALDTSRPSGQHNLVLWAKPCLSQKKRLKKIMDPRLQNKVPARVGTKVAELILKCIENEPKNRPSMEEVLESLQTISAMKTKPSETRPIASHQNLQGRHCSPCQSRDGGSGTTAIARTR</sequence>
<dbReference type="InterPro" id="IPR017441">
    <property type="entry name" value="Protein_kinase_ATP_BS"/>
</dbReference>
<dbReference type="InterPro" id="IPR011009">
    <property type="entry name" value="Kinase-like_dom_sf"/>
</dbReference>
<name>A0AAV5IGB6_9ROSI</name>
<dbReference type="FunFam" id="1.10.510.10:FF:000032">
    <property type="entry name" value="Serine/threonine-protein kinase PBS1"/>
    <property type="match status" value="1"/>
</dbReference>
<evidence type="ECO:0000256" key="12">
    <source>
        <dbReference type="PROSITE-ProRule" id="PRU10141"/>
    </source>
</evidence>
<protein>
    <recommendedName>
        <fullName evidence="3">non-specific serine/threonine protein kinase</fullName>
        <ecNumber evidence="3">2.7.11.1</ecNumber>
    </recommendedName>
</protein>
<keyword evidence="7 12" id="KW-0547">Nucleotide-binding</keyword>
<gene>
    <name evidence="16" type="ORF">SLEP1_g11194</name>
</gene>
<keyword evidence="6" id="KW-0808">Transferase</keyword>
<dbReference type="InterPro" id="IPR050823">
    <property type="entry name" value="Plant_Ser_Thr_Prot_Kinase"/>
</dbReference>
<dbReference type="Proteomes" id="UP001054252">
    <property type="component" value="Unassembled WGS sequence"/>
</dbReference>
<keyword evidence="10" id="KW-0472">Membrane</keyword>
<keyword evidence="17" id="KW-1185">Reference proteome</keyword>
<feature type="domain" description="Protein kinase" evidence="15">
    <location>
        <begin position="51"/>
        <end position="336"/>
    </location>
</feature>
<comment type="function">
    <text evidence="11">May be involved in plant defense signaling.</text>
</comment>
<evidence type="ECO:0000256" key="6">
    <source>
        <dbReference type="ARBA" id="ARBA00022679"/>
    </source>
</evidence>
<dbReference type="EC" id="2.7.11.1" evidence="3"/>
<feature type="region of interest" description="Disordered" evidence="14">
    <location>
        <begin position="343"/>
        <end position="379"/>
    </location>
</feature>
<evidence type="ECO:0000256" key="4">
    <source>
        <dbReference type="ARBA" id="ARBA00022475"/>
    </source>
</evidence>
<evidence type="ECO:0000256" key="11">
    <source>
        <dbReference type="ARBA" id="ARBA00054261"/>
    </source>
</evidence>
<proteinExistence type="inferred from homology"/>
<dbReference type="SUPFAM" id="SSF56112">
    <property type="entry name" value="Protein kinase-like (PK-like)"/>
    <property type="match status" value="1"/>
</dbReference>
<evidence type="ECO:0000256" key="1">
    <source>
        <dbReference type="ARBA" id="ARBA00004236"/>
    </source>
</evidence>
<keyword evidence="5 13" id="KW-0723">Serine/threonine-protein kinase</keyword>
<dbReference type="Pfam" id="PF07714">
    <property type="entry name" value="PK_Tyr_Ser-Thr"/>
    <property type="match status" value="1"/>
</dbReference>
<evidence type="ECO:0000256" key="3">
    <source>
        <dbReference type="ARBA" id="ARBA00012513"/>
    </source>
</evidence>
<evidence type="ECO:0000256" key="14">
    <source>
        <dbReference type="SAM" id="MobiDB-lite"/>
    </source>
</evidence>
<dbReference type="FunFam" id="3.30.200.20:FF:000228">
    <property type="entry name" value="Serine/threonine-protein kinase BIK1"/>
    <property type="match status" value="1"/>
</dbReference>
<organism evidence="16 17">
    <name type="scientific">Rubroshorea leprosula</name>
    <dbReference type="NCBI Taxonomy" id="152421"/>
    <lineage>
        <taxon>Eukaryota</taxon>
        <taxon>Viridiplantae</taxon>
        <taxon>Streptophyta</taxon>
        <taxon>Embryophyta</taxon>
        <taxon>Tracheophyta</taxon>
        <taxon>Spermatophyta</taxon>
        <taxon>Magnoliopsida</taxon>
        <taxon>eudicotyledons</taxon>
        <taxon>Gunneridae</taxon>
        <taxon>Pentapetalae</taxon>
        <taxon>rosids</taxon>
        <taxon>malvids</taxon>
        <taxon>Malvales</taxon>
        <taxon>Dipterocarpaceae</taxon>
        <taxon>Rubroshorea</taxon>
    </lineage>
</organism>
<evidence type="ECO:0000313" key="17">
    <source>
        <dbReference type="Proteomes" id="UP001054252"/>
    </source>
</evidence>